<accession>A0AAE6G4V8</accession>
<sequence>MRWLELSGDQRGELRACFRMTERRRLRDRCQAVLITARGRHQQQIAKDLGPDAAQYLWPLAAGCLTPARRGRGKGAEPFGF</sequence>
<proteinExistence type="predicted"/>
<evidence type="ECO:0000313" key="1">
    <source>
        <dbReference type="EMBL" id="QDE70999.1"/>
    </source>
</evidence>
<dbReference type="Proteomes" id="UP000320179">
    <property type="component" value="Chromosome"/>
</dbReference>
<dbReference type="EMBL" id="CP017174">
    <property type="protein sequence ID" value="QDE70999.1"/>
    <property type="molecule type" value="Genomic_DNA"/>
</dbReference>
<name>A0AAE6G4V8_MYXXA</name>
<gene>
    <name evidence="1" type="ORF">BHS09_30695</name>
</gene>
<dbReference type="AlphaFoldDB" id="A0AAE6G4V8"/>
<organism evidence="1 2">
    <name type="scientific">Myxococcus xanthus</name>
    <dbReference type="NCBI Taxonomy" id="34"/>
    <lineage>
        <taxon>Bacteria</taxon>
        <taxon>Pseudomonadati</taxon>
        <taxon>Myxococcota</taxon>
        <taxon>Myxococcia</taxon>
        <taxon>Myxococcales</taxon>
        <taxon>Cystobacterineae</taxon>
        <taxon>Myxococcaceae</taxon>
        <taxon>Myxococcus</taxon>
    </lineage>
</organism>
<reference evidence="1 2" key="1">
    <citation type="journal article" date="2019" name="Science">
        <title>Social genes are selection hotspots in kin groups of a soil microbe.</title>
        <authorList>
            <person name="Wielgoss S."/>
            <person name="Wolfensberger R."/>
            <person name="Sun L."/>
            <person name="Fiegna F."/>
            <person name="Velicer G.J."/>
        </authorList>
    </citation>
    <scope>NUCLEOTIDE SEQUENCE [LARGE SCALE GENOMIC DNA]</scope>
    <source>
        <strain evidence="1 2">MC3.5.9c15</strain>
    </source>
</reference>
<evidence type="ECO:0000313" key="2">
    <source>
        <dbReference type="Proteomes" id="UP000320179"/>
    </source>
</evidence>
<protein>
    <submittedName>
        <fullName evidence="1">Uncharacterized protein</fullName>
    </submittedName>
</protein>